<dbReference type="PANTHER" id="PTHR43005:SF2">
    <property type="entry name" value="INTEGRAL MEMBRANE SUGAR TRANSPORT PROTEIN"/>
    <property type="match status" value="1"/>
</dbReference>
<dbReference type="GO" id="GO:0055085">
    <property type="term" value="P:transmembrane transport"/>
    <property type="evidence" value="ECO:0007669"/>
    <property type="project" value="InterPro"/>
</dbReference>
<dbReference type="Pfam" id="PF00528">
    <property type="entry name" value="BPD_transp_1"/>
    <property type="match status" value="1"/>
</dbReference>
<feature type="transmembrane region" description="Helical" evidence="7">
    <location>
        <begin position="156"/>
        <end position="180"/>
    </location>
</feature>
<dbReference type="KEGG" id="tle:Tlet_1426"/>
<keyword evidence="3" id="KW-1003">Cell membrane</keyword>
<dbReference type="GO" id="GO:0005886">
    <property type="term" value="C:plasma membrane"/>
    <property type="evidence" value="ECO:0007669"/>
    <property type="project" value="UniProtKB-SubCell"/>
</dbReference>
<sequence length="291" mass="32729" precursor="true">MKRQAVYFYLLPSLLFVIIIFLIPLIYATFTSFTKWSLLRPDLGIRFIGLRNYVNLFTDSFTWYSLKVTLLFVAGAVSIEIVLGLAFALALNTEFFGWKIVQSLYLVPFIIAPVVVGFIWKFILDNNFGLVPYIIKFMGLGKTVEHFPLLANPKTALLMLIIADIWEFTPVVMLILLAGLKSLPSEPYEAATIDGATPFKKFIYITVPLLRPSILVAAVLRTLTCLQVFDLIYIMTGGGPGRLTETLSFFAYSQAFISYDVGLSSAANMFILFIAMIFTIIYMRVIGVEVE</sequence>
<keyword evidence="10" id="KW-1185">Reference proteome</keyword>
<evidence type="ECO:0000256" key="3">
    <source>
        <dbReference type="ARBA" id="ARBA00022475"/>
    </source>
</evidence>
<keyword evidence="4 7" id="KW-0812">Transmembrane</keyword>
<dbReference type="Gene3D" id="1.10.3720.10">
    <property type="entry name" value="MetI-like"/>
    <property type="match status" value="1"/>
</dbReference>
<evidence type="ECO:0000256" key="6">
    <source>
        <dbReference type="ARBA" id="ARBA00023136"/>
    </source>
</evidence>
<dbReference type="eggNOG" id="COG1175">
    <property type="taxonomic scope" value="Bacteria"/>
</dbReference>
<dbReference type="Proteomes" id="UP000002016">
    <property type="component" value="Chromosome"/>
</dbReference>
<comment type="similarity">
    <text evidence="7">Belongs to the binding-protein-dependent transport system permease family.</text>
</comment>
<reference evidence="9 10" key="2">
    <citation type="journal article" date="2009" name="Proc. Natl. Acad. Sci. U.S.A.">
        <title>On the chimeric nature, thermophilic origin, and phylogenetic placement of the Thermotogales.</title>
        <authorList>
            <person name="Zhaxybayeva O."/>
            <person name="Swithers K.S."/>
            <person name="Lapierre P."/>
            <person name="Fournier G.P."/>
            <person name="Bickhart D.M."/>
            <person name="DeBoy R.T."/>
            <person name="Nelson K.E."/>
            <person name="Nesbo C.L."/>
            <person name="Doolittle W.F."/>
            <person name="Gogarten J.P."/>
            <person name="Noll K.M."/>
        </authorList>
    </citation>
    <scope>NUCLEOTIDE SEQUENCE [LARGE SCALE GENOMIC DNA]</scope>
    <source>
        <strain evidence="10">ATCC BAA-301 / DSM 14385 / NBRC 107922 / TMO</strain>
    </source>
</reference>
<evidence type="ECO:0000256" key="2">
    <source>
        <dbReference type="ARBA" id="ARBA00022448"/>
    </source>
</evidence>
<feature type="transmembrane region" description="Helical" evidence="7">
    <location>
        <begin position="68"/>
        <end position="91"/>
    </location>
</feature>
<dbReference type="RefSeq" id="WP_012003458.1">
    <property type="nucleotide sequence ID" value="NC_009828.1"/>
</dbReference>
<dbReference type="PROSITE" id="PS50928">
    <property type="entry name" value="ABC_TM1"/>
    <property type="match status" value="1"/>
</dbReference>
<gene>
    <name evidence="9" type="ordered locus">Tlet_1426</name>
</gene>
<name>A8F748_PSELT</name>
<dbReference type="AlphaFoldDB" id="A8F748"/>
<evidence type="ECO:0000256" key="7">
    <source>
        <dbReference type="RuleBase" id="RU363032"/>
    </source>
</evidence>
<keyword evidence="5 7" id="KW-1133">Transmembrane helix</keyword>
<dbReference type="InterPro" id="IPR035906">
    <property type="entry name" value="MetI-like_sf"/>
</dbReference>
<dbReference type="InterPro" id="IPR000515">
    <property type="entry name" value="MetI-like"/>
</dbReference>
<organism evidence="9 10">
    <name type="scientific">Pseudothermotoga lettingae (strain ATCC BAA-301 / DSM 14385 / NBRC 107922 / TMO)</name>
    <name type="common">Thermotoga lettingae</name>
    <dbReference type="NCBI Taxonomy" id="416591"/>
    <lineage>
        <taxon>Bacteria</taxon>
        <taxon>Thermotogati</taxon>
        <taxon>Thermotogota</taxon>
        <taxon>Thermotogae</taxon>
        <taxon>Thermotogales</taxon>
        <taxon>Thermotogaceae</taxon>
        <taxon>Pseudothermotoga</taxon>
    </lineage>
</organism>
<dbReference type="PANTHER" id="PTHR43005">
    <property type="entry name" value="BLR7065 PROTEIN"/>
    <property type="match status" value="1"/>
</dbReference>
<dbReference type="CDD" id="cd06261">
    <property type="entry name" value="TM_PBP2"/>
    <property type="match status" value="1"/>
</dbReference>
<feature type="transmembrane region" description="Helical" evidence="7">
    <location>
        <begin position="256"/>
        <end position="282"/>
    </location>
</feature>
<keyword evidence="6 7" id="KW-0472">Membrane</keyword>
<feature type="domain" description="ABC transmembrane type-1" evidence="8">
    <location>
        <begin position="66"/>
        <end position="282"/>
    </location>
</feature>
<protein>
    <submittedName>
        <fullName evidence="9">Binding-protein-dependent transport systems inner membrane component</fullName>
    </submittedName>
</protein>
<dbReference type="HOGENOM" id="CLU_016047_0_3_0"/>
<dbReference type="EMBL" id="CP000812">
    <property type="protein sequence ID" value="ABV33982.1"/>
    <property type="molecule type" value="Genomic_DNA"/>
</dbReference>
<comment type="subcellular location">
    <subcellularLocation>
        <location evidence="1 7">Cell membrane</location>
        <topology evidence="1 7">Multi-pass membrane protein</topology>
    </subcellularLocation>
</comment>
<dbReference type="SUPFAM" id="SSF161098">
    <property type="entry name" value="MetI-like"/>
    <property type="match status" value="1"/>
</dbReference>
<feature type="transmembrane region" description="Helical" evidence="7">
    <location>
        <begin position="103"/>
        <end position="123"/>
    </location>
</feature>
<evidence type="ECO:0000313" key="9">
    <source>
        <dbReference type="EMBL" id="ABV33982.1"/>
    </source>
</evidence>
<evidence type="ECO:0000256" key="5">
    <source>
        <dbReference type="ARBA" id="ARBA00022989"/>
    </source>
</evidence>
<dbReference type="STRING" id="416591.Tlet_1426"/>
<proteinExistence type="inferred from homology"/>
<evidence type="ECO:0000259" key="8">
    <source>
        <dbReference type="PROSITE" id="PS50928"/>
    </source>
</evidence>
<evidence type="ECO:0000313" key="10">
    <source>
        <dbReference type="Proteomes" id="UP000002016"/>
    </source>
</evidence>
<keyword evidence="2 7" id="KW-0813">Transport</keyword>
<feature type="transmembrane region" description="Helical" evidence="7">
    <location>
        <begin position="7"/>
        <end position="30"/>
    </location>
</feature>
<evidence type="ECO:0000256" key="1">
    <source>
        <dbReference type="ARBA" id="ARBA00004651"/>
    </source>
</evidence>
<reference evidence="9 10" key="1">
    <citation type="submission" date="2007-08" db="EMBL/GenBank/DDBJ databases">
        <title>Complete sequence of Thermotoga lettingae TMO.</title>
        <authorList>
            <consortium name="US DOE Joint Genome Institute"/>
            <person name="Copeland A."/>
            <person name="Lucas S."/>
            <person name="Lapidus A."/>
            <person name="Barry K."/>
            <person name="Glavina del Rio T."/>
            <person name="Dalin E."/>
            <person name="Tice H."/>
            <person name="Pitluck S."/>
            <person name="Foster B."/>
            <person name="Bruce D."/>
            <person name="Schmutz J."/>
            <person name="Larimer F."/>
            <person name="Land M."/>
            <person name="Hauser L."/>
            <person name="Kyrpides N."/>
            <person name="Mikhailova N."/>
            <person name="Nelson K."/>
            <person name="Gogarten J.P."/>
            <person name="Noll K."/>
            <person name="Richardson P."/>
        </authorList>
    </citation>
    <scope>NUCLEOTIDE SEQUENCE [LARGE SCALE GENOMIC DNA]</scope>
    <source>
        <strain evidence="10">ATCC BAA-301 / DSM 14385 / NBRC 107922 / TMO</strain>
    </source>
</reference>
<evidence type="ECO:0000256" key="4">
    <source>
        <dbReference type="ARBA" id="ARBA00022692"/>
    </source>
</evidence>
<accession>A8F748</accession>